<evidence type="ECO:0000313" key="6">
    <source>
        <dbReference type="Proteomes" id="UP000612899"/>
    </source>
</evidence>
<dbReference type="Proteomes" id="UP000612899">
    <property type="component" value="Unassembled WGS sequence"/>
</dbReference>
<comment type="caution">
    <text evidence="5">The sequence shown here is derived from an EMBL/GenBank/DDBJ whole genome shotgun (WGS) entry which is preliminary data.</text>
</comment>
<dbReference type="GO" id="GO:0000287">
    <property type="term" value="F:magnesium ion binding"/>
    <property type="evidence" value="ECO:0007669"/>
    <property type="project" value="UniProtKB-ARBA"/>
</dbReference>
<dbReference type="Pfam" id="PF00456">
    <property type="entry name" value="Transketolase_N"/>
    <property type="match status" value="1"/>
</dbReference>
<proteinExistence type="inferred from homology"/>
<evidence type="ECO:0000256" key="3">
    <source>
        <dbReference type="ARBA" id="ARBA00023052"/>
    </source>
</evidence>
<dbReference type="EMBL" id="BONY01000067">
    <property type="protein sequence ID" value="GIH09384.1"/>
    <property type="molecule type" value="Genomic_DNA"/>
</dbReference>
<comment type="similarity">
    <text evidence="2">Belongs to the transketolase family.</text>
</comment>
<dbReference type="SUPFAM" id="SSF52518">
    <property type="entry name" value="Thiamin diphosphate-binding fold (THDP-binding)"/>
    <property type="match status" value="1"/>
</dbReference>
<gene>
    <name evidence="5" type="ORF">Rhe02_74510</name>
</gene>
<accession>A0A8J3VJF8</accession>
<evidence type="ECO:0000256" key="1">
    <source>
        <dbReference type="ARBA" id="ARBA00001964"/>
    </source>
</evidence>
<dbReference type="Gene3D" id="3.40.50.970">
    <property type="match status" value="1"/>
</dbReference>
<dbReference type="InterPro" id="IPR005474">
    <property type="entry name" value="Transketolase_N"/>
</dbReference>
<keyword evidence="6" id="KW-1185">Reference proteome</keyword>
<evidence type="ECO:0000259" key="4">
    <source>
        <dbReference type="Pfam" id="PF00456"/>
    </source>
</evidence>
<evidence type="ECO:0000313" key="5">
    <source>
        <dbReference type="EMBL" id="GIH09384.1"/>
    </source>
</evidence>
<keyword evidence="3" id="KW-0786">Thiamine pyrophosphate</keyword>
<reference evidence="5" key="1">
    <citation type="submission" date="2021-01" db="EMBL/GenBank/DDBJ databases">
        <title>Whole genome shotgun sequence of Rhizocola hellebori NBRC 109834.</title>
        <authorList>
            <person name="Komaki H."/>
            <person name="Tamura T."/>
        </authorList>
    </citation>
    <scope>NUCLEOTIDE SEQUENCE</scope>
    <source>
        <strain evidence="5">NBRC 109834</strain>
    </source>
</reference>
<comment type="cofactor">
    <cofactor evidence="1">
        <name>thiamine diphosphate</name>
        <dbReference type="ChEBI" id="CHEBI:58937"/>
    </cofactor>
</comment>
<dbReference type="PANTHER" id="PTHR47514:SF1">
    <property type="entry name" value="TRANSKETOLASE N-TERMINAL SECTION-RELATED"/>
    <property type="match status" value="1"/>
</dbReference>
<dbReference type="AlphaFoldDB" id="A0A8J3VJF8"/>
<dbReference type="InterPro" id="IPR029061">
    <property type="entry name" value="THDP-binding"/>
</dbReference>
<feature type="domain" description="Transketolase N-terminal" evidence="4">
    <location>
        <begin position="14"/>
        <end position="228"/>
    </location>
</feature>
<organism evidence="5 6">
    <name type="scientific">Rhizocola hellebori</name>
    <dbReference type="NCBI Taxonomy" id="1392758"/>
    <lineage>
        <taxon>Bacteria</taxon>
        <taxon>Bacillati</taxon>
        <taxon>Actinomycetota</taxon>
        <taxon>Actinomycetes</taxon>
        <taxon>Micromonosporales</taxon>
        <taxon>Micromonosporaceae</taxon>
        <taxon>Rhizocola</taxon>
    </lineage>
</organism>
<name>A0A8J3VJF8_9ACTN</name>
<evidence type="ECO:0000256" key="2">
    <source>
        <dbReference type="ARBA" id="ARBA00007131"/>
    </source>
</evidence>
<sequence length="230" mass="24511">MAPRVRGLGTRDPGRDRFVLSKGHAAMAWYGALCELHVIDDELHATYGQDDSLLGTHPDPELPGVDFMTGSLGQGLSYAVGSAMAANLSGNPWSIYVVLSDSELDEGVTWEAALIAAHHRCSTLTVVLDLNGQQALGYTRDVLDTSAAPAAFAAMGWHVSEVDGHDVDALNAAVSLDAEVLAGRPHLIVAKTSAGKGVRFMERRIEWHYLPMTEAQYTSALAELGETPSA</sequence>
<protein>
    <recommendedName>
        <fullName evidence="4">Transketolase N-terminal domain-containing protein</fullName>
    </recommendedName>
</protein>
<dbReference type="PANTHER" id="PTHR47514">
    <property type="entry name" value="TRANSKETOLASE N-TERMINAL SECTION-RELATED"/>
    <property type="match status" value="1"/>
</dbReference>